<dbReference type="EMBL" id="FNQR01000004">
    <property type="protein sequence ID" value="SEA38038.1"/>
    <property type="molecule type" value="Genomic_DNA"/>
</dbReference>
<keyword evidence="9" id="KW-0119">Carbohydrate metabolism</keyword>
<evidence type="ECO:0000256" key="8">
    <source>
        <dbReference type="RuleBase" id="RU362110"/>
    </source>
</evidence>
<dbReference type="InterPro" id="IPR023296">
    <property type="entry name" value="Glyco_hydro_beta-prop_sf"/>
</dbReference>
<comment type="pathway">
    <text evidence="1 9">Glycan biosynthesis; sucrose metabolism.</text>
</comment>
<comment type="similarity">
    <text evidence="2 8">Belongs to the glycosyl hydrolase 32 family.</text>
</comment>
<feature type="domain" description="Glycosyl hydrolase family 32 C-terminal" evidence="11">
    <location>
        <begin position="365"/>
        <end position="469"/>
    </location>
</feature>
<evidence type="ECO:0000256" key="6">
    <source>
        <dbReference type="ARBA" id="ARBA00023295"/>
    </source>
</evidence>
<dbReference type="PROSITE" id="PS00609">
    <property type="entry name" value="GLYCOSYL_HYDROL_F32"/>
    <property type="match status" value="1"/>
</dbReference>
<evidence type="ECO:0000256" key="1">
    <source>
        <dbReference type="ARBA" id="ARBA00004914"/>
    </source>
</evidence>
<gene>
    <name evidence="12" type="ORF">SAMN05421743_104170</name>
</gene>
<evidence type="ECO:0000256" key="3">
    <source>
        <dbReference type="ARBA" id="ARBA00012758"/>
    </source>
</evidence>
<dbReference type="Gene3D" id="2.115.10.20">
    <property type="entry name" value="Glycosyl hydrolase domain, family 43"/>
    <property type="match status" value="1"/>
</dbReference>
<keyword evidence="5 8" id="KW-0378">Hydrolase</keyword>
<comment type="function">
    <text evidence="9">Enables the bacterium to metabolize sucrose as a sole carbon source.</text>
</comment>
<evidence type="ECO:0000256" key="2">
    <source>
        <dbReference type="ARBA" id="ARBA00009902"/>
    </source>
</evidence>
<dbReference type="NCBIfam" id="TIGR01322">
    <property type="entry name" value="scrB_fam"/>
    <property type="match status" value="1"/>
</dbReference>
<feature type="domain" description="Glycosyl hydrolase family 32 N-terminal" evidence="10">
    <location>
        <begin position="33"/>
        <end position="334"/>
    </location>
</feature>
<evidence type="ECO:0000259" key="11">
    <source>
        <dbReference type="Pfam" id="PF08244"/>
    </source>
</evidence>
<dbReference type="CDD" id="cd18623">
    <property type="entry name" value="GH32_ScrB-like"/>
    <property type="match status" value="1"/>
</dbReference>
<dbReference type="PANTHER" id="PTHR43101:SF1">
    <property type="entry name" value="BETA-FRUCTOSIDASE"/>
    <property type="match status" value="1"/>
</dbReference>
<evidence type="ECO:0000259" key="10">
    <source>
        <dbReference type="Pfam" id="PF00251"/>
    </source>
</evidence>
<proteinExistence type="inferred from homology"/>
<dbReference type="EC" id="3.2.1.26" evidence="3 8"/>
<dbReference type="InterPro" id="IPR001362">
    <property type="entry name" value="Glyco_hydro_32"/>
</dbReference>
<dbReference type="Pfam" id="PF00251">
    <property type="entry name" value="Glyco_hydro_32N"/>
    <property type="match status" value="1"/>
</dbReference>
<dbReference type="Gene3D" id="2.60.120.560">
    <property type="entry name" value="Exo-inulinase, domain 1"/>
    <property type="match status" value="1"/>
</dbReference>
<sequence length="480" mass="55540">MITTEEKLRKQAYEAVEKYRDTVQKDPYRQGYHMMPPVGLLNDPNGWIQWRGTYHMFFQWMPFHTGHGAKFWGHYSSENLVDWKLEPIALTPSDWFDKNGCYSGSAIDHDDKLKVFYTGNVRNGHGERESYQCLAESENGIEFKKQGVKLELPEGYSAHFRDPKVWEHEGKWYMVVGAQTLENQGAVAFLESDDLESWTHKGELAGPVEGLGYMWECPDAFSLNGKDVLIFSPQGVEAQGIDFNNQYQTGYVVGKLDYEKGKLEHGVFNELDRGFEFYAPQSMLDEKGRRLLVGWMGVPDQNEEHHPTIQHHWIHNLTLPRELKLVEGELYQLPVKEMEQLREEKLFEEVVGADLSHKLPRTSELVMDVDGSLNQFELQLFDYLKLSYSKETGYFTMERSSLANGNTESRSCRLIEGLQQMQVFIDHSSVEIFVNDGKEVFTSRMFADPDECMVKVVHKGKERLKLTAWKLRNDAIHQNL</sequence>
<dbReference type="SUPFAM" id="SSF49899">
    <property type="entry name" value="Concanavalin A-like lectins/glucanases"/>
    <property type="match status" value="1"/>
</dbReference>
<evidence type="ECO:0000313" key="12">
    <source>
        <dbReference type="EMBL" id="SEA38038.1"/>
    </source>
</evidence>
<dbReference type="InterPro" id="IPR013189">
    <property type="entry name" value="Glyco_hydro_32_C"/>
</dbReference>
<evidence type="ECO:0000256" key="5">
    <source>
        <dbReference type="ARBA" id="ARBA00022801"/>
    </source>
</evidence>
<keyword evidence="6 8" id="KW-0326">Glycosidase</keyword>
<accession>A0A1H4AQH0</accession>
<dbReference type="InterPro" id="IPR051214">
    <property type="entry name" value="GH32_Enzymes"/>
</dbReference>
<dbReference type="PANTHER" id="PTHR43101">
    <property type="entry name" value="BETA-FRUCTOSIDASE"/>
    <property type="match status" value="1"/>
</dbReference>
<organism evidence="12 13">
    <name type="scientific">Thalassobacillus cyri</name>
    <dbReference type="NCBI Taxonomy" id="571932"/>
    <lineage>
        <taxon>Bacteria</taxon>
        <taxon>Bacillati</taxon>
        <taxon>Bacillota</taxon>
        <taxon>Bacilli</taxon>
        <taxon>Bacillales</taxon>
        <taxon>Bacillaceae</taxon>
        <taxon>Thalassobacillus</taxon>
    </lineage>
</organism>
<dbReference type="GO" id="GO:0005737">
    <property type="term" value="C:cytoplasm"/>
    <property type="evidence" value="ECO:0007669"/>
    <property type="project" value="UniProtKB-SubCell"/>
</dbReference>
<protein>
    <recommendedName>
        <fullName evidence="4 8">Sucrose-6-phosphate hydrolase</fullName>
        <ecNumber evidence="3 8">3.2.1.26</ecNumber>
    </recommendedName>
    <alternativeName>
        <fullName evidence="7 9">Invertase</fullName>
    </alternativeName>
</protein>
<evidence type="ECO:0000313" key="13">
    <source>
        <dbReference type="Proteomes" id="UP000198584"/>
    </source>
</evidence>
<reference evidence="12 13" key="1">
    <citation type="submission" date="2016-10" db="EMBL/GenBank/DDBJ databases">
        <authorList>
            <person name="de Groot N.N."/>
        </authorList>
    </citation>
    <scope>NUCLEOTIDE SEQUENCE [LARGE SCALE GENOMIC DNA]</scope>
    <source>
        <strain evidence="12 13">CCM7597</strain>
    </source>
</reference>
<dbReference type="UniPathway" id="UPA00238"/>
<dbReference type="InterPro" id="IPR013320">
    <property type="entry name" value="ConA-like_dom_sf"/>
</dbReference>
<dbReference type="STRING" id="571932.SAMN05421743_104170"/>
<comment type="subcellular location">
    <subcellularLocation>
        <location evidence="9">Cytoplasm</location>
    </subcellularLocation>
</comment>
<comment type="catalytic activity">
    <reaction evidence="8">
        <text>Hydrolysis of terminal non-reducing beta-D-fructofuranoside residues in beta-D-fructofuranosides.</text>
        <dbReference type="EC" id="3.2.1.26"/>
    </reaction>
</comment>
<dbReference type="InterPro" id="IPR018053">
    <property type="entry name" value="Glyco_hydro_32_AS"/>
</dbReference>
<dbReference type="Proteomes" id="UP000198584">
    <property type="component" value="Unassembled WGS sequence"/>
</dbReference>
<keyword evidence="9" id="KW-0963">Cytoplasm</keyword>
<evidence type="ECO:0000256" key="7">
    <source>
        <dbReference type="ARBA" id="ARBA00033367"/>
    </source>
</evidence>
<keyword evidence="13" id="KW-1185">Reference proteome</keyword>
<dbReference type="OrthoDB" id="9759709at2"/>
<dbReference type="RefSeq" id="WP_093043737.1">
    <property type="nucleotide sequence ID" value="NZ_FNQR01000004.1"/>
</dbReference>
<dbReference type="AlphaFoldDB" id="A0A1H4AQH0"/>
<dbReference type="GO" id="GO:0004564">
    <property type="term" value="F:beta-fructofuranosidase activity"/>
    <property type="evidence" value="ECO:0007669"/>
    <property type="project" value="UniProtKB-EC"/>
</dbReference>
<dbReference type="Pfam" id="PF08244">
    <property type="entry name" value="Glyco_hydro_32C"/>
    <property type="match status" value="1"/>
</dbReference>
<name>A0A1H4AQH0_9BACI</name>
<dbReference type="InterPro" id="IPR013148">
    <property type="entry name" value="Glyco_hydro_32_N"/>
</dbReference>
<evidence type="ECO:0000256" key="9">
    <source>
        <dbReference type="RuleBase" id="RU365015"/>
    </source>
</evidence>
<evidence type="ECO:0000256" key="4">
    <source>
        <dbReference type="ARBA" id="ARBA00019623"/>
    </source>
</evidence>
<dbReference type="SMART" id="SM00640">
    <property type="entry name" value="Glyco_32"/>
    <property type="match status" value="1"/>
</dbReference>
<dbReference type="InterPro" id="IPR006232">
    <property type="entry name" value="Suc6P_hydrolase"/>
</dbReference>
<dbReference type="GO" id="GO:0005985">
    <property type="term" value="P:sucrose metabolic process"/>
    <property type="evidence" value="ECO:0007669"/>
    <property type="project" value="UniProtKB-UniPathway"/>
</dbReference>
<dbReference type="SUPFAM" id="SSF75005">
    <property type="entry name" value="Arabinanase/levansucrase/invertase"/>
    <property type="match status" value="1"/>
</dbReference>